<evidence type="ECO:0000313" key="3">
    <source>
        <dbReference type="Proteomes" id="UP000016933"/>
    </source>
</evidence>
<reference evidence="2 3" key="2">
    <citation type="journal article" date="2012" name="PLoS Pathog.">
        <title>Diverse lifestyles and strategies of plant pathogenesis encoded in the genomes of eighteen Dothideomycetes fungi.</title>
        <authorList>
            <person name="Ohm R.A."/>
            <person name="Feau N."/>
            <person name="Henrissat B."/>
            <person name="Schoch C.L."/>
            <person name="Horwitz B.A."/>
            <person name="Barry K.W."/>
            <person name="Condon B.J."/>
            <person name="Copeland A.C."/>
            <person name="Dhillon B."/>
            <person name="Glaser F."/>
            <person name="Hesse C.N."/>
            <person name="Kosti I."/>
            <person name="LaButti K."/>
            <person name="Lindquist E.A."/>
            <person name="Lucas S."/>
            <person name="Salamov A.A."/>
            <person name="Bradshaw R.E."/>
            <person name="Ciuffetti L."/>
            <person name="Hamelin R.C."/>
            <person name="Kema G.H.J."/>
            <person name="Lawrence C."/>
            <person name="Scott J.A."/>
            <person name="Spatafora J.W."/>
            <person name="Turgeon B.G."/>
            <person name="de Wit P.J.G.M."/>
            <person name="Zhong S."/>
            <person name="Goodwin S.B."/>
            <person name="Grigoriev I.V."/>
        </authorList>
    </citation>
    <scope>NUCLEOTIDE SEQUENCE [LARGE SCALE GENOMIC DNA]</scope>
    <source>
        <strain evidence="3">NZE10 / CBS 128990</strain>
    </source>
</reference>
<dbReference type="OrthoDB" id="3647113at2759"/>
<dbReference type="Proteomes" id="UP000016933">
    <property type="component" value="Unassembled WGS sequence"/>
</dbReference>
<dbReference type="CDD" id="cd18186">
    <property type="entry name" value="BTB_POZ_ZBTB_KLHL-like"/>
    <property type="match status" value="1"/>
</dbReference>
<dbReference type="AlphaFoldDB" id="M2Y0W6"/>
<evidence type="ECO:0000259" key="1">
    <source>
        <dbReference type="PROSITE" id="PS50097"/>
    </source>
</evidence>
<gene>
    <name evidence="2" type="ORF">DOTSEDRAFT_29138</name>
</gene>
<feature type="domain" description="BTB" evidence="1">
    <location>
        <begin position="35"/>
        <end position="105"/>
    </location>
</feature>
<dbReference type="PANTHER" id="PTHR47843:SF2">
    <property type="entry name" value="BTB DOMAIN-CONTAINING PROTEIN"/>
    <property type="match status" value="1"/>
</dbReference>
<dbReference type="HOGENOM" id="CLU_068279_5_0_1"/>
<evidence type="ECO:0000313" key="2">
    <source>
        <dbReference type="EMBL" id="EME38949.1"/>
    </source>
</evidence>
<dbReference type="InterPro" id="IPR011333">
    <property type="entry name" value="SKP1/BTB/POZ_sf"/>
</dbReference>
<dbReference type="PANTHER" id="PTHR47843">
    <property type="entry name" value="BTB DOMAIN-CONTAINING PROTEIN-RELATED"/>
    <property type="match status" value="1"/>
</dbReference>
<dbReference type="SUPFAM" id="SSF54695">
    <property type="entry name" value="POZ domain"/>
    <property type="match status" value="1"/>
</dbReference>
<dbReference type="Gene3D" id="3.30.710.10">
    <property type="entry name" value="Potassium Channel Kv1.1, Chain A"/>
    <property type="match status" value="1"/>
</dbReference>
<reference evidence="3" key="1">
    <citation type="journal article" date="2012" name="PLoS Genet.">
        <title>The genomes of the fungal plant pathogens Cladosporium fulvum and Dothistroma septosporum reveal adaptation to different hosts and lifestyles but also signatures of common ancestry.</title>
        <authorList>
            <person name="de Wit P.J.G.M."/>
            <person name="van der Burgt A."/>
            <person name="Oekmen B."/>
            <person name="Stergiopoulos I."/>
            <person name="Abd-Elsalam K.A."/>
            <person name="Aerts A.L."/>
            <person name="Bahkali A.H."/>
            <person name="Beenen H.G."/>
            <person name="Chettri P."/>
            <person name="Cox M.P."/>
            <person name="Datema E."/>
            <person name="de Vries R.P."/>
            <person name="Dhillon B."/>
            <person name="Ganley A.R."/>
            <person name="Griffiths S.A."/>
            <person name="Guo Y."/>
            <person name="Hamelin R.C."/>
            <person name="Henrissat B."/>
            <person name="Kabir M.S."/>
            <person name="Jashni M.K."/>
            <person name="Kema G."/>
            <person name="Klaubauf S."/>
            <person name="Lapidus A."/>
            <person name="Levasseur A."/>
            <person name="Lindquist E."/>
            <person name="Mehrabi R."/>
            <person name="Ohm R.A."/>
            <person name="Owen T.J."/>
            <person name="Salamov A."/>
            <person name="Schwelm A."/>
            <person name="Schijlen E."/>
            <person name="Sun H."/>
            <person name="van den Burg H.A."/>
            <person name="van Ham R.C.H.J."/>
            <person name="Zhang S."/>
            <person name="Goodwin S.B."/>
            <person name="Grigoriev I.V."/>
            <person name="Collemare J."/>
            <person name="Bradshaw R.E."/>
        </authorList>
    </citation>
    <scope>NUCLEOTIDE SEQUENCE [LARGE SCALE GENOMIC DNA]</scope>
    <source>
        <strain evidence="3">NZE10 / CBS 128990</strain>
    </source>
</reference>
<keyword evidence="3" id="KW-1185">Reference proteome</keyword>
<dbReference type="OMA" id="PARISYD"/>
<sequence length="255" mass="28832">MANASNISNSLKRKVSADEDRLDKLAKLAKMNQTNAVTVKLGDNPKGFRIVHRDIICSQSAYLKRVLIGQSEDRAKIDLRVEEIPLAHFDLYLEWLYTRRSTSLDKAVTSIAKVNADKPDKGCTSSEHLDHRTFHVLVDIWLVGDLLQDTKFQDQIIRAIFRIPHELRTLATKCAALRSVMLNTPDQGSKLRRACLDLMECRVVIGDVDDLEMEDWTKDIVVLLMKRLGTLVAQGDVPRDETYVEEDSAAVEDLS</sequence>
<name>M2Y0W6_DOTSN</name>
<organism evidence="2 3">
    <name type="scientific">Dothistroma septosporum (strain NZE10 / CBS 128990)</name>
    <name type="common">Red band needle blight fungus</name>
    <name type="synonym">Mycosphaerella pini</name>
    <dbReference type="NCBI Taxonomy" id="675120"/>
    <lineage>
        <taxon>Eukaryota</taxon>
        <taxon>Fungi</taxon>
        <taxon>Dikarya</taxon>
        <taxon>Ascomycota</taxon>
        <taxon>Pezizomycotina</taxon>
        <taxon>Dothideomycetes</taxon>
        <taxon>Dothideomycetidae</taxon>
        <taxon>Mycosphaerellales</taxon>
        <taxon>Mycosphaerellaceae</taxon>
        <taxon>Dothistroma</taxon>
    </lineage>
</organism>
<proteinExistence type="predicted"/>
<dbReference type="EMBL" id="KB446546">
    <property type="protein sequence ID" value="EME38949.1"/>
    <property type="molecule type" value="Genomic_DNA"/>
</dbReference>
<accession>M2Y0W6</accession>
<dbReference type="PROSITE" id="PS50097">
    <property type="entry name" value="BTB"/>
    <property type="match status" value="1"/>
</dbReference>
<protein>
    <recommendedName>
        <fullName evidence="1">BTB domain-containing protein</fullName>
    </recommendedName>
</protein>
<dbReference type="InterPro" id="IPR000210">
    <property type="entry name" value="BTB/POZ_dom"/>
</dbReference>